<dbReference type="SMART" id="SM00155">
    <property type="entry name" value="PLDc"/>
    <property type="match status" value="2"/>
</dbReference>
<reference evidence="7 8" key="1">
    <citation type="submission" date="2024-03" db="EMBL/GenBank/DDBJ databases">
        <authorList>
            <person name="Jo J.-H."/>
        </authorList>
    </citation>
    <scope>NUCLEOTIDE SEQUENCE [LARGE SCALE GENOMIC DNA]</scope>
    <source>
        <strain evidence="7 8">AS3R-12</strain>
    </source>
</reference>
<keyword evidence="8" id="KW-1185">Reference proteome</keyword>
<accession>A0ABU8SDD5</accession>
<feature type="domain" description="PLD phosphodiesterase" evidence="6">
    <location>
        <begin position="265"/>
        <end position="292"/>
    </location>
</feature>
<dbReference type="EMBL" id="JBBHJY010000012">
    <property type="protein sequence ID" value="MEJ6011982.1"/>
    <property type="molecule type" value="Genomic_DNA"/>
</dbReference>
<dbReference type="Gene3D" id="3.30.870.10">
    <property type="entry name" value="Endonuclease Chain A"/>
    <property type="match status" value="2"/>
</dbReference>
<name>A0ABU8SDD5_9SPHN</name>
<evidence type="ECO:0000259" key="6">
    <source>
        <dbReference type="PROSITE" id="PS50035"/>
    </source>
</evidence>
<evidence type="ECO:0000256" key="1">
    <source>
        <dbReference type="ARBA" id="ARBA00003145"/>
    </source>
</evidence>
<dbReference type="InterPro" id="IPR025202">
    <property type="entry name" value="PLD-like_dom"/>
</dbReference>
<comment type="function">
    <text evidence="1">Could be a virulence factor.</text>
</comment>
<evidence type="ECO:0000313" key="7">
    <source>
        <dbReference type="EMBL" id="MEJ6011982.1"/>
    </source>
</evidence>
<proteinExistence type="predicted"/>
<evidence type="ECO:0000256" key="2">
    <source>
        <dbReference type="ARBA" id="ARBA00004613"/>
    </source>
</evidence>
<feature type="domain" description="PLD phosphodiesterase" evidence="6">
    <location>
        <begin position="114"/>
        <end position="140"/>
    </location>
</feature>
<comment type="caution">
    <text evidence="7">The sequence shown here is derived from an EMBL/GenBank/DDBJ whole genome shotgun (WGS) entry which is preliminary data.</text>
</comment>
<evidence type="ECO:0000313" key="8">
    <source>
        <dbReference type="Proteomes" id="UP001379235"/>
    </source>
</evidence>
<dbReference type="Proteomes" id="UP001379235">
    <property type="component" value="Unassembled WGS sequence"/>
</dbReference>
<gene>
    <name evidence="7" type="ORF">WG900_18925</name>
</gene>
<keyword evidence="4" id="KW-0964">Secreted</keyword>
<dbReference type="SUPFAM" id="SSF56024">
    <property type="entry name" value="Phospholipase D/nuclease"/>
    <property type="match status" value="2"/>
</dbReference>
<dbReference type="Pfam" id="PF13091">
    <property type="entry name" value="PLDc_2"/>
    <property type="match status" value="2"/>
</dbReference>
<evidence type="ECO:0000256" key="4">
    <source>
        <dbReference type="ARBA" id="ARBA00022525"/>
    </source>
</evidence>
<dbReference type="InterPro" id="IPR001736">
    <property type="entry name" value="PLipase_D/transphosphatidylase"/>
</dbReference>
<organism evidence="7 8">
    <name type="scientific">Novosphingobium aquae</name>
    <dbReference type="NCBI Taxonomy" id="3133435"/>
    <lineage>
        <taxon>Bacteria</taxon>
        <taxon>Pseudomonadati</taxon>
        <taxon>Pseudomonadota</taxon>
        <taxon>Alphaproteobacteria</taxon>
        <taxon>Sphingomonadales</taxon>
        <taxon>Sphingomonadaceae</taxon>
        <taxon>Novosphingobium</taxon>
    </lineage>
</organism>
<dbReference type="PANTHER" id="PTHR21248:SF23">
    <property type="entry name" value="CARDIOLIPIN SYNTHASE B"/>
    <property type="match status" value="1"/>
</dbReference>
<dbReference type="PANTHER" id="PTHR21248">
    <property type="entry name" value="CARDIOLIPIN SYNTHASE"/>
    <property type="match status" value="1"/>
</dbReference>
<dbReference type="PROSITE" id="PS50035">
    <property type="entry name" value="PLD"/>
    <property type="match status" value="2"/>
</dbReference>
<evidence type="ECO:0000256" key="3">
    <source>
        <dbReference type="ARBA" id="ARBA00018392"/>
    </source>
</evidence>
<sequence length="367" mass="40390">MRCEIFVGSAAFWQAASNDIAHARRRVLIQAMTFEGDAAGLGVAEAISASTAPERRVLVDDYTRHVINDTFLSLSKDAALHAEARSTWDMFDGLIASGAQVKVTNPVGGNPFNYVLRNHRKLLVMDDAVWIGGINFSDHNFAWHDMMVRVESAEVADWFAGEFDKDWHGQTAPAQASFGAMDVYSLDGLHNAEGSLPLLRLFENARHSIEVISAYPTFPFVTAMARAAQRGVAVSIYTPRPNNKPIVRDYLLGVGARSGIKLRLLPDMTHVKAALVDGETVVAGSSNFDFVGYRVSAEYYAVLREAGIVADFERLLFAPARESSGDPLPQDFSRWRSWHASVALRAADVLVHGLRHPPRVGEWVRPA</sequence>
<evidence type="ECO:0000256" key="5">
    <source>
        <dbReference type="ARBA" id="ARBA00029594"/>
    </source>
</evidence>
<protein>
    <recommendedName>
        <fullName evidence="3">Phospholipase D</fullName>
    </recommendedName>
    <alternativeName>
        <fullName evidence="5">Choline phosphatase</fullName>
    </alternativeName>
</protein>
<comment type="subcellular location">
    <subcellularLocation>
        <location evidence="2">Secreted</location>
    </subcellularLocation>
</comment>
<dbReference type="RefSeq" id="WP_339969736.1">
    <property type="nucleotide sequence ID" value="NZ_JBBHJY010000012.1"/>
</dbReference>